<protein>
    <submittedName>
        <fullName evidence="1">Uncharacterized protein</fullName>
    </submittedName>
</protein>
<sequence>MTTSYYCPKCSKNKKGLTWLYNRHNGEFKPTSGHIRDRATPQS</sequence>
<dbReference type="EMBL" id="KI675620">
    <property type="protein sequence ID" value="ETL28863.1"/>
    <property type="molecule type" value="Genomic_DNA"/>
</dbReference>
<reference evidence="1" key="1">
    <citation type="submission" date="2013-11" db="EMBL/GenBank/DDBJ databases">
        <title>The Genome Sequence of Phytophthora parasitica CJ05E6.</title>
        <authorList>
            <consortium name="The Broad Institute Genomics Platform"/>
            <person name="Russ C."/>
            <person name="Tyler B."/>
            <person name="Panabieres F."/>
            <person name="Shan W."/>
            <person name="Tripathy S."/>
            <person name="Grunwald N."/>
            <person name="Machado M."/>
            <person name="Johnson C.S."/>
            <person name="Arredondo F."/>
            <person name="Hong C."/>
            <person name="Coffey M."/>
            <person name="Young S.K."/>
            <person name="Zeng Q."/>
            <person name="Gargeya S."/>
            <person name="Fitzgerald M."/>
            <person name="Abouelleil A."/>
            <person name="Alvarado L."/>
            <person name="Chapman S.B."/>
            <person name="Gainer-Dewar J."/>
            <person name="Goldberg J."/>
            <person name="Griggs A."/>
            <person name="Gujja S."/>
            <person name="Hansen M."/>
            <person name="Howarth C."/>
            <person name="Imamovic A."/>
            <person name="Ireland A."/>
            <person name="Larimer J."/>
            <person name="McCowan C."/>
            <person name="Murphy C."/>
            <person name="Pearson M."/>
            <person name="Poon T.W."/>
            <person name="Priest M."/>
            <person name="Roberts A."/>
            <person name="Saif S."/>
            <person name="Shea T."/>
            <person name="Sykes S."/>
            <person name="Wortman J."/>
            <person name="Nusbaum C."/>
            <person name="Birren B."/>
        </authorList>
    </citation>
    <scope>NUCLEOTIDE SEQUENCE [LARGE SCALE GENOMIC DNA]</scope>
    <source>
        <strain evidence="1">CJ05E6</strain>
    </source>
</reference>
<evidence type="ECO:0000313" key="1">
    <source>
        <dbReference type="EMBL" id="ETL28863.1"/>
    </source>
</evidence>
<organism evidence="1">
    <name type="scientific">Phytophthora nicotianae</name>
    <name type="common">Potato buckeye rot agent</name>
    <name type="synonym">Phytophthora parasitica</name>
    <dbReference type="NCBI Taxonomy" id="4792"/>
    <lineage>
        <taxon>Eukaryota</taxon>
        <taxon>Sar</taxon>
        <taxon>Stramenopiles</taxon>
        <taxon>Oomycota</taxon>
        <taxon>Peronosporomycetes</taxon>
        <taxon>Peronosporales</taxon>
        <taxon>Peronosporaceae</taxon>
        <taxon>Phytophthora</taxon>
    </lineage>
</organism>
<proteinExistence type="predicted"/>
<name>W2I638_PHYNI</name>
<gene>
    <name evidence="1" type="ORF">L916_17844</name>
</gene>
<dbReference type="AlphaFoldDB" id="W2I638"/>
<accession>W2I638</accession>
<dbReference type="Proteomes" id="UP000053864">
    <property type="component" value="Unassembled WGS sequence"/>
</dbReference>